<evidence type="ECO:0000313" key="1">
    <source>
        <dbReference type="EMBL" id="KCW88447.1"/>
    </source>
</evidence>
<dbReference type="EMBL" id="KK198753">
    <property type="protein sequence ID" value="KCW88447.1"/>
    <property type="molecule type" value="Genomic_DNA"/>
</dbReference>
<gene>
    <name evidence="1" type="ORF">EUGRSUZ_A00835</name>
</gene>
<name>A0A059DD32_EUCGR</name>
<dbReference type="InParanoid" id="A0A059DD32"/>
<dbReference type="AlphaFoldDB" id="A0A059DD32"/>
<proteinExistence type="predicted"/>
<organism evidence="1">
    <name type="scientific">Eucalyptus grandis</name>
    <name type="common">Flooded gum</name>
    <dbReference type="NCBI Taxonomy" id="71139"/>
    <lineage>
        <taxon>Eukaryota</taxon>
        <taxon>Viridiplantae</taxon>
        <taxon>Streptophyta</taxon>
        <taxon>Embryophyta</taxon>
        <taxon>Tracheophyta</taxon>
        <taxon>Spermatophyta</taxon>
        <taxon>Magnoliopsida</taxon>
        <taxon>eudicotyledons</taxon>
        <taxon>Gunneridae</taxon>
        <taxon>Pentapetalae</taxon>
        <taxon>rosids</taxon>
        <taxon>malvids</taxon>
        <taxon>Myrtales</taxon>
        <taxon>Myrtaceae</taxon>
        <taxon>Myrtoideae</taxon>
        <taxon>Eucalypteae</taxon>
        <taxon>Eucalyptus</taxon>
    </lineage>
</organism>
<protein>
    <submittedName>
        <fullName evidence="1">Uncharacterized protein</fullName>
    </submittedName>
</protein>
<sequence length="107" mass="12041">MQKQTKTFVCLMIKQKTGNEFTSIESERKLNPMSLFVMKLIGATPDVNVVWQAMSVRGIHVHASTDAFWKIPCSAKEKILKVVSIQLQLCSLVSKPSIKLCCEKQSK</sequence>
<accession>A0A059DD32</accession>
<dbReference type="Gramene" id="KCW88447">
    <property type="protein sequence ID" value="KCW88447"/>
    <property type="gene ID" value="EUGRSUZ_A00835"/>
</dbReference>
<reference evidence="1" key="1">
    <citation type="submission" date="2013-07" db="EMBL/GenBank/DDBJ databases">
        <title>The genome of Eucalyptus grandis.</title>
        <authorList>
            <person name="Schmutz J."/>
            <person name="Hayes R."/>
            <person name="Myburg A."/>
            <person name="Tuskan G."/>
            <person name="Grattapaglia D."/>
            <person name="Rokhsar D.S."/>
        </authorList>
    </citation>
    <scope>NUCLEOTIDE SEQUENCE</scope>
    <source>
        <tissue evidence="1">Leaf extractions</tissue>
    </source>
</reference>